<dbReference type="EMBL" id="RCNT01000007">
    <property type="protein sequence ID" value="RMA41434.1"/>
    <property type="molecule type" value="Genomic_DNA"/>
</dbReference>
<dbReference type="Proteomes" id="UP000281343">
    <property type="component" value="Unassembled WGS sequence"/>
</dbReference>
<name>A0A3L9XY44_9RHOB</name>
<dbReference type="OrthoDB" id="7841298at2"/>
<evidence type="ECO:0000256" key="1">
    <source>
        <dbReference type="SAM" id="SignalP"/>
    </source>
</evidence>
<dbReference type="AlphaFoldDB" id="A0A3L9XY44"/>
<feature type="domain" description="DUF2059" evidence="2">
    <location>
        <begin position="110"/>
        <end position="153"/>
    </location>
</feature>
<dbReference type="InterPro" id="IPR018637">
    <property type="entry name" value="DUF2059"/>
</dbReference>
<gene>
    <name evidence="3" type="ORF">D9R08_14020</name>
</gene>
<keyword evidence="4" id="KW-1185">Reference proteome</keyword>
<comment type="caution">
    <text evidence="3">The sequence shown here is derived from an EMBL/GenBank/DDBJ whole genome shotgun (WGS) entry which is preliminary data.</text>
</comment>
<proteinExistence type="predicted"/>
<sequence length="296" mass="32278">MLRALITCAALMLPAFTAPGVAQTTPDAPLQAQVVPNSALARENPDLHALFQAMGLYDVLEIMSIEGIEYGQDLEAEMFPGQGGAAWRAIVSRIYNLDRLTSAFETALPADAFSEEEFADLAAFFASDIGQRIVEGEVVARREIMDPVVEEAANIIYREELAAMSPRLELLETFNDANSLVDLNVAGALNSNFAFYRGLADGDAFEIDLPEDIMLAEIWGQEPEIREETVLWLYSYQLMAYDELSDADLQAYIDLSNSSAGQALNRALFAAFDAMFEAVSYDLGAAAALFVAGEET</sequence>
<keyword evidence="1" id="KW-0732">Signal</keyword>
<feature type="signal peptide" evidence="1">
    <location>
        <begin position="1"/>
        <end position="17"/>
    </location>
</feature>
<protein>
    <submittedName>
        <fullName evidence="3">DUF2059 domain-containing protein</fullName>
    </submittedName>
</protein>
<feature type="chain" id="PRO_5018249401" evidence="1">
    <location>
        <begin position="18"/>
        <end position="296"/>
    </location>
</feature>
<dbReference type="Pfam" id="PF09832">
    <property type="entry name" value="DUF2059"/>
    <property type="match status" value="1"/>
</dbReference>
<evidence type="ECO:0000313" key="3">
    <source>
        <dbReference type="EMBL" id="RMA41434.1"/>
    </source>
</evidence>
<dbReference type="RefSeq" id="WP_121898693.1">
    <property type="nucleotide sequence ID" value="NZ_RCNT01000007.1"/>
</dbReference>
<evidence type="ECO:0000313" key="4">
    <source>
        <dbReference type="Proteomes" id="UP000281343"/>
    </source>
</evidence>
<evidence type="ECO:0000259" key="2">
    <source>
        <dbReference type="Pfam" id="PF09832"/>
    </source>
</evidence>
<accession>A0A3L9XY44</accession>
<reference evidence="3 4" key="1">
    <citation type="submission" date="2018-10" db="EMBL/GenBank/DDBJ databases">
        <authorList>
            <person name="Jung H.S."/>
            <person name="Jeon C.O."/>
        </authorList>
    </citation>
    <scope>NUCLEOTIDE SEQUENCE [LARGE SCALE GENOMIC DNA]</scope>
    <source>
        <strain evidence="3 4">MA-7-27</strain>
    </source>
</reference>
<organism evidence="3 4">
    <name type="scientific">Rhodophyticola porphyridii</name>
    <dbReference type="NCBI Taxonomy" id="1852017"/>
    <lineage>
        <taxon>Bacteria</taxon>
        <taxon>Pseudomonadati</taxon>
        <taxon>Pseudomonadota</taxon>
        <taxon>Alphaproteobacteria</taxon>
        <taxon>Rhodobacterales</taxon>
        <taxon>Roseobacteraceae</taxon>
        <taxon>Rhodophyticola</taxon>
    </lineage>
</organism>